<proteinExistence type="predicted"/>
<keyword evidence="1" id="KW-1133">Transmembrane helix</keyword>
<comment type="caution">
    <text evidence="2">The sequence shown here is derived from an EMBL/GenBank/DDBJ whole genome shotgun (WGS) entry which is preliminary data.</text>
</comment>
<organism evidence="2 3">
    <name type="scientific">Streptomyces viridochromogenes</name>
    <dbReference type="NCBI Taxonomy" id="1938"/>
    <lineage>
        <taxon>Bacteria</taxon>
        <taxon>Bacillati</taxon>
        <taxon>Actinomycetota</taxon>
        <taxon>Actinomycetes</taxon>
        <taxon>Kitasatosporales</taxon>
        <taxon>Streptomycetaceae</taxon>
        <taxon>Streptomyces</taxon>
    </lineage>
</organism>
<keyword evidence="1" id="KW-0472">Membrane</keyword>
<dbReference type="Proteomes" id="UP000037432">
    <property type="component" value="Unassembled WGS sequence"/>
</dbReference>
<dbReference type="EMBL" id="LFNT01000287">
    <property type="protein sequence ID" value="KMS65741.1"/>
    <property type="molecule type" value="Genomic_DNA"/>
</dbReference>
<protein>
    <submittedName>
        <fullName evidence="2">Membrane protein</fullName>
    </submittedName>
</protein>
<sequence length="33" mass="3418">MTVAPIVVTALAAGMAGFSATVLLMRAEWIVRA</sequence>
<gene>
    <name evidence="2" type="ORF">ACM01_46855</name>
</gene>
<evidence type="ECO:0000313" key="3">
    <source>
        <dbReference type="Proteomes" id="UP000037432"/>
    </source>
</evidence>
<feature type="transmembrane region" description="Helical" evidence="1">
    <location>
        <begin position="6"/>
        <end position="25"/>
    </location>
</feature>
<evidence type="ECO:0000256" key="1">
    <source>
        <dbReference type="SAM" id="Phobius"/>
    </source>
</evidence>
<reference evidence="2 3" key="1">
    <citation type="submission" date="2015-06" db="EMBL/GenBank/DDBJ databases">
        <authorList>
            <person name="Ju K.-S."/>
            <person name="Doroghazi J.R."/>
            <person name="Metcalf W.W."/>
        </authorList>
    </citation>
    <scope>NUCLEOTIDE SEQUENCE [LARGE SCALE GENOMIC DNA]</scope>
    <source>
        <strain evidence="2 3">NRRL 3414</strain>
    </source>
</reference>
<accession>A0A0J7YQ89</accession>
<evidence type="ECO:0000313" key="2">
    <source>
        <dbReference type="EMBL" id="KMS65741.1"/>
    </source>
</evidence>
<name>A0A0J7YQ89_STRVR</name>
<dbReference type="AlphaFoldDB" id="A0A0J7YQ89"/>
<keyword evidence="1" id="KW-0812">Transmembrane</keyword>
<feature type="non-terminal residue" evidence="2">
    <location>
        <position position="33"/>
    </location>
</feature>